<comment type="caution">
    <text evidence="3">The sequence shown here is derived from an EMBL/GenBank/DDBJ whole genome shotgun (WGS) entry which is preliminary data.</text>
</comment>
<dbReference type="GO" id="GO:0003676">
    <property type="term" value="F:nucleic acid binding"/>
    <property type="evidence" value="ECO:0007669"/>
    <property type="project" value="InterPro"/>
</dbReference>
<reference evidence="3" key="1">
    <citation type="submission" date="2022-11" db="EMBL/GenBank/DDBJ databases">
        <authorList>
            <person name="Petersen C."/>
        </authorList>
    </citation>
    <scope>NUCLEOTIDE SEQUENCE</scope>
    <source>
        <strain evidence="3">IBT 29864</strain>
    </source>
</reference>
<dbReference type="AlphaFoldDB" id="A0A9W9S229"/>
<feature type="domain" description="G-patch" evidence="2">
    <location>
        <begin position="164"/>
        <end position="213"/>
    </location>
</feature>
<dbReference type="RefSeq" id="XP_056555040.1">
    <property type="nucleotide sequence ID" value="XM_056699627.1"/>
</dbReference>
<evidence type="ECO:0000313" key="4">
    <source>
        <dbReference type="Proteomes" id="UP001147782"/>
    </source>
</evidence>
<dbReference type="EMBL" id="JAPZBS010000005">
    <property type="protein sequence ID" value="KAJ5370606.1"/>
    <property type="molecule type" value="Genomic_DNA"/>
</dbReference>
<dbReference type="PANTHER" id="PTHR20923:SF1">
    <property type="entry name" value="G PATCH DOMAIN AND ANKYRIN REPEAT-CONTAINING PROTEIN 1"/>
    <property type="match status" value="1"/>
</dbReference>
<evidence type="ECO:0000313" key="3">
    <source>
        <dbReference type="EMBL" id="KAJ5370606.1"/>
    </source>
</evidence>
<protein>
    <recommendedName>
        <fullName evidence="2">G-patch domain-containing protein</fullName>
    </recommendedName>
</protein>
<name>A0A9W9S229_9EURO</name>
<feature type="region of interest" description="Disordered" evidence="1">
    <location>
        <begin position="68"/>
        <end position="148"/>
    </location>
</feature>
<dbReference type="GeneID" id="81438806"/>
<reference evidence="3" key="2">
    <citation type="journal article" date="2023" name="IMA Fungus">
        <title>Comparative genomic study of the Penicillium genus elucidates a diverse pangenome and 15 lateral gene transfer events.</title>
        <authorList>
            <person name="Petersen C."/>
            <person name="Sorensen T."/>
            <person name="Nielsen M.R."/>
            <person name="Sondergaard T.E."/>
            <person name="Sorensen J.L."/>
            <person name="Fitzpatrick D.A."/>
            <person name="Frisvad J.C."/>
            <person name="Nielsen K.L."/>
        </authorList>
    </citation>
    <scope>NUCLEOTIDE SEQUENCE</scope>
    <source>
        <strain evidence="3">IBT 29864</strain>
    </source>
</reference>
<sequence>MSNFQEEDDEDYYLPLQDQRVFGAGIRRKRVPFVRSSEHELNTINPTRPSSIPPGPSIADTYLSIVLKKPTTSTSPSTPEDREVLAPERTAHSAPPASEAISPPPPAPTSHTQSKDHCEICNLPISSEPVSDETTDSSTSRPHEASLAHQVCLQHSHPPSHLDRTRTGLRYLSNYGWDPDSRLGLGAAGREGIREPLKGRIKHDTAGLGTGLDKDGDRIRVAPPPPKKKVEKLNAKQARKGAAEARKRGEKLRNLFFQSDEVLKYLGEDA</sequence>
<accession>A0A9W9S229</accession>
<gene>
    <name evidence="3" type="ORF">N7496_006698</name>
</gene>
<dbReference type="PANTHER" id="PTHR20923">
    <property type="entry name" value="BAT4 PROTEIN-RELATED"/>
    <property type="match status" value="1"/>
</dbReference>
<evidence type="ECO:0000259" key="2">
    <source>
        <dbReference type="PROSITE" id="PS50174"/>
    </source>
</evidence>
<feature type="region of interest" description="Disordered" evidence="1">
    <location>
        <begin position="199"/>
        <end position="247"/>
    </location>
</feature>
<dbReference type="OrthoDB" id="20282at2759"/>
<keyword evidence="4" id="KW-1185">Reference proteome</keyword>
<organism evidence="3 4">
    <name type="scientific">Penicillium cataractarum</name>
    <dbReference type="NCBI Taxonomy" id="2100454"/>
    <lineage>
        <taxon>Eukaryota</taxon>
        <taxon>Fungi</taxon>
        <taxon>Dikarya</taxon>
        <taxon>Ascomycota</taxon>
        <taxon>Pezizomycotina</taxon>
        <taxon>Eurotiomycetes</taxon>
        <taxon>Eurotiomycetidae</taxon>
        <taxon>Eurotiales</taxon>
        <taxon>Aspergillaceae</taxon>
        <taxon>Penicillium</taxon>
    </lineage>
</organism>
<dbReference type="PROSITE" id="PS50174">
    <property type="entry name" value="G_PATCH"/>
    <property type="match status" value="1"/>
</dbReference>
<dbReference type="InterPro" id="IPR000467">
    <property type="entry name" value="G_patch_dom"/>
</dbReference>
<dbReference type="Proteomes" id="UP001147782">
    <property type="component" value="Unassembled WGS sequence"/>
</dbReference>
<feature type="compositionally biased region" description="Basic and acidic residues" evidence="1">
    <location>
        <begin position="79"/>
        <end position="91"/>
    </location>
</feature>
<proteinExistence type="predicted"/>
<evidence type="ECO:0000256" key="1">
    <source>
        <dbReference type="SAM" id="MobiDB-lite"/>
    </source>
</evidence>
<dbReference type="InterPro" id="IPR039146">
    <property type="entry name" value="GPANK1"/>
</dbReference>
<feature type="region of interest" description="Disordered" evidence="1">
    <location>
        <begin position="38"/>
        <end position="57"/>
    </location>
</feature>